<gene>
    <name evidence="1" type="ORF">ACFOYY_23900</name>
</gene>
<dbReference type="EMBL" id="JBHSBC010000023">
    <property type="protein sequence ID" value="MFC3983196.1"/>
    <property type="molecule type" value="Genomic_DNA"/>
</dbReference>
<reference evidence="2" key="1">
    <citation type="journal article" date="2019" name="Int. J. Syst. Evol. Microbiol.">
        <title>The Global Catalogue of Microorganisms (GCM) 10K type strain sequencing project: providing services to taxonomists for standard genome sequencing and annotation.</title>
        <authorList>
            <consortium name="The Broad Institute Genomics Platform"/>
            <consortium name="The Broad Institute Genome Sequencing Center for Infectious Disease"/>
            <person name="Wu L."/>
            <person name="Ma J."/>
        </authorList>
    </citation>
    <scope>NUCLEOTIDE SEQUENCE [LARGE SCALE GENOMIC DNA]</scope>
    <source>
        <strain evidence="2">TBRC 7912</strain>
    </source>
</reference>
<evidence type="ECO:0000313" key="1">
    <source>
        <dbReference type="EMBL" id="MFC3983196.1"/>
    </source>
</evidence>
<proteinExistence type="predicted"/>
<name>A0ABV8F5L0_9ACTN</name>
<organism evidence="1 2">
    <name type="scientific">Streptosporangium jomthongense</name>
    <dbReference type="NCBI Taxonomy" id="1193683"/>
    <lineage>
        <taxon>Bacteria</taxon>
        <taxon>Bacillati</taxon>
        <taxon>Actinomycetota</taxon>
        <taxon>Actinomycetes</taxon>
        <taxon>Streptosporangiales</taxon>
        <taxon>Streptosporangiaceae</taxon>
        <taxon>Streptosporangium</taxon>
    </lineage>
</organism>
<sequence length="94" mass="10217">MTTVAPVRHRPTITRTAGELSTVYRFVCLCGAAGEEHAARRMAQVDLNEHVLSLPKVPATERCQAPRAHGRSVWESCGLCANQGTLFDLAGVDR</sequence>
<dbReference type="RefSeq" id="WP_386192163.1">
    <property type="nucleotide sequence ID" value="NZ_JBHSBC010000023.1"/>
</dbReference>
<comment type="caution">
    <text evidence="1">The sequence shown here is derived from an EMBL/GenBank/DDBJ whole genome shotgun (WGS) entry which is preliminary data.</text>
</comment>
<protein>
    <submittedName>
        <fullName evidence="1">Uncharacterized protein</fullName>
    </submittedName>
</protein>
<accession>A0ABV8F5L0</accession>
<keyword evidence="2" id="KW-1185">Reference proteome</keyword>
<evidence type="ECO:0000313" key="2">
    <source>
        <dbReference type="Proteomes" id="UP001595698"/>
    </source>
</evidence>
<dbReference type="Proteomes" id="UP001595698">
    <property type="component" value="Unassembled WGS sequence"/>
</dbReference>